<dbReference type="InterPro" id="IPR013022">
    <property type="entry name" value="Xyl_isomerase-like_TIM-brl"/>
</dbReference>
<dbReference type="RefSeq" id="WP_118176535.1">
    <property type="nucleotide sequence ID" value="NZ_JAQEAO010000007.1"/>
</dbReference>
<dbReference type="Pfam" id="PF01261">
    <property type="entry name" value="AP_endonuc_2"/>
    <property type="match status" value="1"/>
</dbReference>
<feature type="domain" description="Xylose isomerase-like TIM barrel" evidence="4">
    <location>
        <begin position="20"/>
        <end position="250"/>
    </location>
</feature>
<evidence type="ECO:0000256" key="2">
    <source>
        <dbReference type="PIRNR" id="PIRNR006241"/>
    </source>
</evidence>
<dbReference type="GO" id="GO:0004519">
    <property type="term" value="F:endonuclease activity"/>
    <property type="evidence" value="ECO:0007669"/>
    <property type="project" value="UniProtKB-KW"/>
</dbReference>
<evidence type="ECO:0000313" key="6">
    <source>
        <dbReference type="Proteomes" id="UP000283442"/>
    </source>
</evidence>
<dbReference type="InterPro" id="IPR026040">
    <property type="entry name" value="HyI-like"/>
</dbReference>
<dbReference type="Proteomes" id="UP000283442">
    <property type="component" value="Unassembled WGS sequence"/>
</dbReference>
<feature type="active site" description="Proton donor/acceptor" evidence="3">
    <location>
        <position position="242"/>
    </location>
</feature>
<dbReference type="SUPFAM" id="SSF51658">
    <property type="entry name" value="Xylose isomerase-like"/>
    <property type="match status" value="1"/>
</dbReference>
<keyword evidence="1 2" id="KW-0413">Isomerase</keyword>
<keyword evidence="5" id="KW-0378">Hydrolase</keyword>
<dbReference type="InterPro" id="IPR050417">
    <property type="entry name" value="Sugar_Epim/Isomerase"/>
</dbReference>
<dbReference type="GO" id="GO:0016853">
    <property type="term" value="F:isomerase activity"/>
    <property type="evidence" value="ECO:0007669"/>
    <property type="project" value="UniProtKB-KW"/>
</dbReference>
<dbReference type="EMBL" id="QRHE01000010">
    <property type="protein sequence ID" value="RHF50874.1"/>
    <property type="molecule type" value="Genomic_DNA"/>
</dbReference>
<feature type="active site" description="Proton donor/acceptor" evidence="3">
    <location>
        <position position="144"/>
    </location>
</feature>
<sequence length="259" mass="29122">MKRCACIDTLYTELSFEERFAAAKKDGFESVEFWDWRIRDLKKVRAAAEAAGIAISGFNGDNDFSLVDPEQESAYLDALKASLEAAQAVGAETVTIHSNALGDGGIVVNHYDELSDTVKLCSMYRTLTESVKLAEQYKIRMNLEALNIKVDHVGNFLQTTQMAAEVTRLIGSPYLMVLFDAYHMQYNEGALCYNLEKYIDQIGHIHVADCPGRHEPGTGEICYHNVYETLKRLGYKYRVGYELFPEKDTKTAVTAIMQD</sequence>
<accession>A0A414NUM5</accession>
<dbReference type="OrthoDB" id="9786584at2"/>
<dbReference type="InterPro" id="IPR036237">
    <property type="entry name" value="Xyl_isomerase-like_sf"/>
</dbReference>
<evidence type="ECO:0000256" key="3">
    <source>
        <dbReference type="PIRSR" id="PIRSR006241-50"/>
    </source>
</evidence>
<evidence type="ECO:0000256" key="1">
    <source>
        <dbReference type="ARBA" id="ARBA00023235"/>
    </source>
</evidence>
<dbReference type="Gene3D" id="3.20.20.150">
    <property type="entry name" value="Divalent-metal-dependent TIM barrel enzymes"/>
    <property type="match status" value="1"/>
</dbReference>
<dbReference type="PIRSF" id="PIRSF006241">
    <property type="entry name" value="HyI"/>
    <property type="match status" value="1"/>
</dbReference>
<comment type="similarity">
    <text evidence="2">Belongs to the hyi family.</text>
</comment>
<evidence type="ECO:0000313" key="5">
    <source>
        <dbReference type="EMBL" id="RHF50874.1"/>
    </source>
</evidence>
<reference evidence="5 6" key="1">
    <citation type="submission" date="2018-08" db="EMBL/GenBank/DDBJ databases">
        <title>A genome reference for cultivated species of the human gut microbiota.</title>
        <authorList>
            <person name="Zou Y."/>
            <person name="Xue W."/>
            <person name="Luo G."/>
        </authorList>
    </citation>
    <scope>NUCLEOTIDE SEQUENCE [LARGE SCALE GENOMIC DNA]</scope>
    <source>
        <strain evidence="5 6">AM25-21AC</strain>
    </source>
</reference>
<keyword evidence="5" id="KW-0540">Nuclease</keyword>
<evidence type="ECO:0000259" key="4">
    <source>
        <dbReference type="Pfam" id="PF01261"/>
    </source>
</evidence>
<comment type="caution">
    <text evidence="5">The sequence shown here is derived from an EMBL/GenBank/DDBJ whole genome shotgun (WGS) entry which is preliminary data.</text>
</comment>
<keyword evidence="5" id="KW-0255">Endonuclease</keyword>
<name>A0A414NUM5_9FIRM</name>
<gene>
    <name evidence="5" type="ORF">DW674_09560</name>
</gene>
<proteinExistence type="inferred from homology"/>
<protein>
    <submittedName>
        <fullName evidence="5">AP endonuclease</fullName>
    </submittedName>
</protein>
<dbReference type="AlphaFoldDB" id="A0A414NUM5"/>
<organism evidence="5 6">
    <name type="scientific">Mitsuokella multacida</name>
    <dbReference type="NCBI Taxonomy" id="52226"/>
    <lineage>
        <taxon>Bacteria</taxon>
        <taxon>Bacillati</taxon>
        <taxon>Bacillota</taxon>
        <taxon>Negativicutes</taxon>
        <taxon>Selenomonadales</taxon>
        <taxon>Selenomonadaceae</taxon>
        <taxon>Mitsuokella</taxon>
    </lineage>
</organism>
<dbReference type="PANTHER" id="PTHR43489">
    <property type="entry name" value="ISOMERASE"/>
    <property type="match status" value="1"/>
</dbReference>